<evidence type="ECO:0000313" key="2">
    <source>
        <dbReference type="Proteomes" id="UP000827872"/>
    </source>
</evidence>
<evidence type="ECO:0000313" key="1">
    <source>
        <dbReference type="EMBL" id="KAH7990346.1"/>
    </source>
</evidence>
<protein>
    <submittedName>
        <fullName evidence="1">Uncharacterized protein</fullName>
    </submittedName>
</protein>
<keyword evidence="2" id="KW-1185">Reference proteome</keyword>
<proteinExistence type="predicted"/>
<accession>A0ACB8EE15</accession>
<dbReference type="Proteomes" id="UP000827872">
    <property type="component" value="Linkage Group LG16"/>
</dbReference>
<comment type="caution">
    <text evidence="1">The sequence shown here is derived from an EMBL/GenBank/DDBJ whole genome shotgun (WGS) entry which is preliminary data.</text>
</comment>
<sequence length="114" mass="13194">MCGRGLRIVSPIQSMSILFSHKANSGYFSKPYLGEALHFPPRPGLFSSHFNTNSLIFSSSMRLFIAHLQESQNVQYPFSGNMVYISSKTPRKIFRFHFHQTSCFIWNTHPWMTC</sequence>
<reference evidence="1" key="1">
    <citation type="submission" date="2021-08" db="EMBL/GenBank/DDBJ databases">
        <title>The first chromosome-level gecko genome reveals the dynamic sex chromosomes of Neotropical dwarf geckos (Sphaerodactylidae: Sphaerodactylus).</title>
        <authorList>
            <person name="Pinto B.J."/>
            <person name="Keating S.E."/>
            <person name="Gamble T."/>
        </authorList>
    </citation>
    <scope>NUCLEOTIDE SEQUENCE</scope>
    <source>
        <strain evidence="1">TG3544</strain>
    </source>
</reference>
<dbReference type="EMBL" id="CM037629">
    <property type="protein sequence ID" value="KAH7990346.1"/>
    <property type="molecule type" value="Genomic_DNA"/>
</dbReference>
<name>A0ACB8EE15_9SAUR</name>
<organism evidence="1 2">
    <name type="scientific">Sphaerodactylus townsendi</name>
    <dbReference type="NCBI Taxonomy" id="933632"/>
    <lineage>
        <taxon>Eukaryota</taxon>
        <taxon>Metazoa</taxon>
        <taxon>Chordata</taxon>
        <taxon>Craniata</taxon>
        <taxon>Vertebrata</taxon>
        <taxon>Euteleostomi</taxon>
        <taxon>Lepidosauria</taxon>
        <taxon>Squamata</taxon>
        <taxon>Bifurcata</taxon>
        <taxon>Gekkota</taxon>
        <taxon>Sphaerodactylidae</taxon>
        <taxon>Sphaerodactylus</taxon>
    </lineage>
</organism>
<gene>
    <name evidence="1" type="ORF">K3G42_005677</name>
</gene>